<dbReference type="PROSITE" id="PS50206">
    <property type="entry name" value="RHODANESE_3"/>
    <property type="match status" value="1"/>
</dbReference>
<proteinExistence type="predicted"/>
<dbReference type="InParanoid" id="A0A543B2A4"/>
<feature type="domain" description="Rhodanese" evidence="2">
    <location>
        <begin position="43"/>
        <end position="141"/>
    </location>
</feature>
<dbReference type="SMART" id="SM00450">
    <property type="entry name" value="RHOD"/>
    <property type="match status" value="1"/>
</dbReference>
<dbReference type="PANTHER" id="PTHR44086">
    <property type="entry name" value="THIOSULFATE SULFURTRANSFERASE RDL2, MITOCHONDRIAL-RELATED"/>
    <property type="match status" value="1"/>
</dbReference>
<comment type="caution">
    <text evidence="3">The sequence shown here is derived from an EMBL/GenBank/DDBJ whole genome shotgun (WGS) entry which is preliminary data.</text>
</comment>
<keyword evidence="3" id="KW-0808">Transferase</keyword>
<dbReference type="OrthoDB" id="4828183at2"/>
<sequence>MVTPPDSPADPTRPPPGSRSIDRILRDARARLDRLGPSETFARLPTALLIDIRPQAQRDEFGVVPQALTIERNVLEWRLDPRSAHRIPQMTGYHLTVVVMCQEGYTSSLAAAALQDLGLHRATDLTGGFRAWRLAGLPTEDGSGRSGAVS</sequence>
<dbReference type="Proteomes" id="UP000317043">
    <property type="component" value="Unassembled WGS sequence"/>
</dbReference>
<organism evidence="3 4">
    <name type="scientific">Stackebrandtia endophytica</name>
    <dbReference type="NCBI Taxonomy" id="1496996"/>
    <lineage>
        <taxon>Bacteria</taxon>
        <taxon>Bacillati</taxon>
        <taxon>Actinomycetota</taxon>
        <taxon>Actinomycetes</taxon>
        <taxon>Glycomycetales</taxon>
        <taxon>Glycomycetaceae</taxon>
        <taxon>Stackebrandtia</taxon>
    </lineage>
</organism>
<dbReference type="AlphaFoldDB" id="A0A543B2A4"/>
<dbReference type="EMBL" id="VFOW01000001">
    <property type="protein sequence ID" value="TQL78860.1"/>
    <property type="molecule type" value="Genomic_DNA"/>
</dbReference>
<evidence type="ECO:0000259" key="2">
    <source>
        <dbReference type="PROSITE" id="PS50206"/>
    </source>
</evidence>
<accession>A0A543B2A4</accession>
<reference evidence="3 4" key="1">
    <citation type="submission" date="2019-06" db="EMBL/GenBank/DDBJ databases">
        <title>Sequencing the genomes of 1000 actinobacteria strains.</title>
        <authorList>
            <person name="Klenk H.-P."/>
        </authorList>
    </citation>
    <scope>NUCLEOTIDE SEQUENCE [LARGE SCALE GENOMIC DNA]</scope>
    <source>
        <strain evidence="3 4">DSM 45928</strain>
    </source>
</reference>
<dbReference type="Pfam" id="PF00581">
    <property type="entry name" value="Rhodanese"/>
    <property type="match status" value="1"/>
</dbReference>
<dbReference type="GO" id="GO:0004792">
    <property type="term" value="F:thiosulfate-cyanide sulfurtransferase activity"/>
    <property type="evidence" value="ECO:0007669"/>
    <property type="project" value="TreeGrafter"/>
</dbReference>
<feature type="compositionally biased region" description="Pro residues" evidence="1">
    <location>
        <begin position="1"/>
        <end position="17"/>
    </location>
</feature>
<dbReference type="InterPro" id="IPR036873">
    <property type="entry name" value="Rhodanese-like_dom_sf"/>
</dbReference>
<dbReference type="PANTHER" id="PTHR44086:SF10">
    <property type="entry name" value="THIOSULFATE SULFURTRANSFERASE_RHODANESE-LIKE DOMAIN-CONTAINING PROTEIN 3"/>
    <property type="match status" value="1"/>
</dbReference>
<name>A0A543B2A4_9ACTN</name>
<evidence type="ECO:0000313" key="4">
    <source>
        <dbReference type="Proteomes" id="UP000317043"/>
    </source>
</evidence>
<keyword evidence="4" id="KW-1185">Reference proteome</keyword>
<gene>
    <name evidence="3" type="ORF">FB566_4455</name>
</gene>
<protein>
    <submittedName>
        <fullName evidence="3">Rhodanese-related sulfurtransferase</fullName>
    </submittedName>
</protein>
<dbReference type="SUPFAM" id="SSF52821">
    <property type="entry name" value="Rhodanese/Cell cycle control phosphatase"/>
    <property type="match status" value="1"/>
</dbReference>
<feature type="region of interest" description="Disordered" evidence="1">
    <location>
        <begin position="1"/>
        <end position="20"/>
    </location>
</feature>
<dbReference type="InterPro" id="IPR001763">
    <property type="entry name" value="Rhodanese-like_dom"/>
</dbReference>
<evidence type="ECO:0000256" key="1">
    <source>
        <dbReference type="SAM" id="MobiDB-lite"/>
    </source>
</evidence>
<evidence type="ECO:0000313" key="3">
    <source>
        <dbReference type="EMBL" id="TQL78860.1"/>
    </source>
</evidence>
<dbReference type="RefSeq" id="WP_142043736.1">
    <property type="nucleotide sequence ID" value="NZ_JBHTGS010000002.1"/>
</dbReference>
<dbReference type="Gene3D" id="3.40.250.10">
    <property type="entry name" value="Rhodanese-like domain"/>
    <property type="match status" value="1"/>
</dbReference>